<evidence type="ECO:0000313" key="2">
    <source>
        <dbReference type="Proteomes" id="UP000248806"/>
    </source>
</evidence>
<keyword evidence="2" id="KW-1185">Reference proteome</keyword>
<comment type="caution">
    <text evidence="1">The sequence shown here is derived from an EMBL/GenBank/DDBJ whole genome shotgun (WGS) entry which is preliminary data.</text>
</comment>
<dbReference type="EMBL" id="QKUF01000004">
    <property type="protein sequence ID" value="PZW32805.1"/>
    <property type="molecule type" value="Genomic_DNA"/>
</dbReference>
<dbReference type="Proteomes" id="UP000248806">
    <property type="component" value="Unassembled WGS sequence"/>
</dbReference>
<gene>
    <name evidence="1" type="ORF">EI42_01897</name>
</gene>
<evidence type="ECO:0000313" key="1">
    <source>
        <dbReference type="EMBL" id="PZW32805.1"/>
    </source>
</evidence>
<reference evidence="1 2" key="1">
    <citation type="submission" date="2018-06" db="EMBL/GenBank/DDBJ databases">
        <title>Genomic Encyclopedia of Archaeal and Bacterial Type Strains, Phase II (KMG-II): from individual species to whole genera.</title>
        <authorList>
            <person name="Goeker M."/>
        </authorList>
    </citation>
    <scope>NUCLEOTIDE SEQUENCE [LARGE SCALE GENOMIC DNA]</scope>
    <source>
        <strain evidence="1 2">ATCC BAA-1881</strain>
    </source>
</reference>
<proteinExistence type="predicted"/>
<organism evidence="1 2">
    <name type="scientific">Thermosporothrix hazakensis</name>
    <dbReference type="NCBI Taxonomy" id="644383"/>
    <lineage>
        <taxon>Bacteria</taxon>
        <taxon>Bacillati</taxon>
        <taxon>Chloroflexota</taxon>
        <taxon>Ktedonobacteria</taxon>
        <taxon>Ktedonobacterales</taxon>
        <taxon>Thermosporotrichaceae</taxon>
        <taxon>Thermosporothrix</taxon>
    </lineage>
</organism>
<sequence>MFSTSSLLIALEEMSPKVTAWDDDNVEVPALIDVCEAALSPKQPGVDLILRVRRFPLKCFWTITMVCTVWAFVDPLLVGSL</sequence>
<protein>
    <submittedName>
        <fullName evidence="1">Uncharacterized protein</fullName>
    </submittedName>
</protein>
<dbReference type="AlphaFoldDB" id="A0A326UBQ6"/>
<name>A0A326UBQ6_THEHA</name>
<accession>A0A326UBQ6</accession>